<dbReference type="Proteomes" id="UP000031056">
    <property type="component" value="Unassembled WGS sequence"/>
</dbReference>
<dbReference type="InterPro" id="IPR036710">
    <property type="entry name" value="RNA_pol_Rpb5_N_sf"/>
</dbReference>
<dbReference type="HAMAP" id="MF_00025">
    <property type="entry name" value="RNApol_Rpo5_RPB5"/>
    <property type="match status" value="1"/>
</dbReference>
<dbReference type="Pfam" id="PF01191">
    <property type="entry name" value="RNA_pol_Rpb5_C"/>
    <property type="match status" value="1"/>
</dbReference>
<dbReference type="STRING" id="1354746.A0A0B2UJY5"/>
<dbReference type="GO" id="GO:0006368">
    <property type="term" value="P:transcription elongation by RNA polymerase II"/>
    <property type="evidence" value="ECO:0007669"/>
    <property type="project" value="EnsemblFungi"/>
</dbReference>
<dbReference type="GO" id="GO:0003968">
    <property type="term" value="F:RNA-directed RNA polymerase activity"/>
    <property type="evidence" value="ECO:0007669"/>
    <property type="project" value="EnsemblFungi"/>
</dbReference>
<dbReference type="Gene3D" id="3.90.940.20">
    <property type="entry name" value="RPB5-like RNA polymerase subunit"/>
    <property type="match status" value="1"/>
</dbReference>
<dbReference type="GO" id="GO:0006367">
    <property type="term" value="P:transcription initiation at RNA polymerase II promoter"/>
    <property type="evidence" value="ECO:0007669"/>
    <property type="project" value="EnsemblFungi"/>
</dbReference>
<reference evidence="8 9" key="1">
    <citation type="journal article" date="2014" name="MBio">
        <title>The Ordospora colligata genome; evolution of extreme reduction in microsporidia and host-to-parasite horizontal gene transfer.</title>
        <authorList>
            <person name="Pombert J.-F."/>
            <person name="Haag K.L."/>
            <person name="Beidas S."/>
            <person name="Ebert D."/>
            <person name="Keeling P.J."/>
        </authorList>
    </citation>
    <scope>NUCLEOTIDE SEQUENCE [LARGE SCALE GENOMIC DNA]</scope>
    <source>
        <strain evidence="8 9">OC4</strain>
    </source>
</reference>
<dbReference type="GO" id="GO:0005666">
    <property type="term" value="C:RNA polymerase III complex"/>
    <property type="evidence" value="ECO:0007669"/>
    <property type="project" value="EnsemblFungi"/>
</dbReference>
<keyword evidence="4" id="KW-0539">Nucleus</keyword>
<comment type="caution">
    <text evidence="8">The sequence shown here is derived from an EMBL/GenBank/DDBJ whole genome shotgun (WGS) entry which is preliminary data.</text>
</comment>
<dbReference type="InParanoid" id="A0A0B2UJY5"/>
<dbReference type="Pfam" id="PF03871">
    <property type="entry name" value="RNA_pol_Rpb5_N"/>
    <property type="match status" value="1"/>
</dbReference>
<proteinExistence type="inferred from homology"/>
<feature type="domain" description="RNA polymerase Rpb5 N-terminal" evidence="7">
    <location>
        <begin position="10"/>
        <end position="79"/>
    </location>
</feature>
<evidence type="ECO:0000313" key="8">
    <source>
        <dbReference type="EMBL" id="KHN69357.1"/>
    </source>
</evidence>
<dbReference type="GO" id="GO:0005665">
    <property type="term" value="C:RNA polymerase II, core complex"/>
    <property type="evidence" value="ECO:0007669"/>
    <property type="project" value="EnsemblFungi"/>
</dbReference>
<accession>A0A0B2UJY5</accession>
<dbReference type="GO" id="GO:0006386">
    <property type="term" value="P:termination of RNA polymerase III transcription"/>
    <property type="evidence" value="ECO:0007669"/>
    <property type="project" value="EnsemblFungi"/>
</dbReference>
<gene>
    <name evidence="8" type="ORF">M896_080930</name>
</gene>
<dbReference type="GO" id="GO:0006362">
    <property type="term" value="P:transcription elongation by RNA polymerase I"/>
    <property type="evidence" value="ECO:0007669"/>
    <property type="project" value="EnsemblFungi"/>
</dbReference>
<dbReference type="RefSeq" id="XP_014563399.1">
    <property type="nucleotide sequence ID" value="XM_014707913.1"/>
</dbReference>
<dbReference type="HOGENOM" id="CLU_058320_0_1_1"/>
<dbReference type="PIRSF" id="PIRSF000747">
    <property type="entry name" value="RPB5"/>
    <property type="match status" value="1"/>
</dbReference>
<dbReference type="GO" id="GO:0006384">
    <property type="term" value="P:transcription initiation at RNA polymerase III promoter"/>
    <property type="evidence" value="ECO:0007669"/>
    <property type="project" value="EnsemblFungi"/>
</dbReference>
<dbReference type="InterPro" id="IPR035913">
    <property type="entry name" value="RPB5-like_sf"/>
</dbReference>
<dbReference type="InterPro" id="IPR000783">
    <property type="entry name" value="RNA_pol_subH/Rpb5_C"/>
</dbReference>
<keyword evidence="9" id="KW-1185">Reference proteome</keyword>
<feature type="domain" description="RNA polymerase subunit H/Rpb5 C-terminal" evidence="6">
    <location>
        <begin position="125"/>
        <end position="197"/>
    </location>
</feature>
<dbReference type="GO" id="GO:0006361">
    <property type="term" value="P:transcription initiation at RNA polymerase I promoter"/>
    <property type="evidence" value="ECO:0007669"/>
    <property type="project" value="EnsemblFungi"/>
</dbReference>
<dbReference type="AlphaFoldDB" id="A0A0B2UJY5"/>
<dbReference type="NCBIfam" id="NF007129">
    <property type="entry name" value="PRK09570.1"/>
    <property type="match status" value="1"/>
</dbReference>
<dbReference type="PANTHER" id="PTHR10535">
    <property type="entry name" value="DNA-DIRECTED RNA POLYMERASES I, II, AND III SUBUNIT RPABC1"/>
    <property type="match status" value="1"/>
</dbReference>
<dbReference type="SUPFAM" id="SSF55287">
    <property type="entry name" value="RPB5-like RNA polymerase subunit"/>
    <property type="match status" value="1"/>
</dbReference>
<evidence type="ECO:0000259" key="7">
    <source>
        <dbReference type="Pfam" id="PF03871"/>
    </source>
</evidence>
<dbReference type="GO" id="GO:0005736">
    <property type="term" value="C:RNA polymerase I complex"/>
    <property type="evidence" value="ECO:0007669"/>
    <property type="project" value="EnsemblFungi"/>
</dbReference>
<dbReference type="OrthoDB" id="248779at2759"/>
<keyword evidence="8" id="KW-0240">DNA-directed RNA polymerase</keyword>
<dbReference type="InterPro" id="IPR005571">
    <property type="entry name" value="RNA_pol_Rpb5_N"/>
</dbReference>
<dbReference type="InterPro" id="IPR014381">
    <property type="entry name" value="Arch_Rpo5/euc_Rpb5"/>
</dbReference>
<evidence type="ECO:0000256" key="3">
    <source>
        <dbReference type="ARBA" id="ARBA00023163"/>
    </source>
</evidence>
<evidence type="ECO:0000259" key="6">
    <source>
        <dbReference type="Pfam" id="PF01191"/>
    </source>
</evidence>
<dbReference type="GO" id="GO:0003677">
    <property type="term" value="F:DNA binding"/>
    <property type="evidence" value="ECO:0007669"/>
    <property type="project" value="InterPro"/>
</dbReference>
<organism evidence="8 9">
    <name type="scientific">Ordospora colligata OC4</name>
    <dbReference type="NCBI Taxonomy" id="1354746"/>
    <lineage>
        <taxon>Eukaryota</taxon>
        <taxon>Fungi</taxon>
        <taxon>Fungi incertae sedis</taxon>
        <taxon>Microsporidia</taxon>
        <taxon>Ordosporidae</taxon>
        <taxon>Ordospora</taxon>
    </lineage>
</organism>
<dbReference type="VEuPathDB" id="MicrosporidiaDB:M896_080930"/>
<dbReference type="FunCoup" id="A0A0B2UJY5">
    <property type="interactions" value="283"/>
</dbReference>
<comment type="similarity">
    <text evidence="5">Belongs to the archaeal Rpo5/eukaryotic RPB5 RNA polymerase subunit family.</text>
</comment>
<keyword evidence="3" id="KW-0804">Transcription</keyword>
<evidence type="ECO:0000313" key="9">
    <source>
        <dbReference type="Proteomes" id="UP000031056"/>
    </source>
</evidence>
<dbReference type="GeneID" id="26262133"/>
<comment type="subcellular location">
    <subcellularLocation>
        <location evidence="1">Nucleus</location>
    </subcellularLocation>
</comment>
<dbReference type="GO" id="GO:0006363">
    <property type="term" value="P:termination of RNA polymerase I transcription"/>
    <property type="evidence" value="ECO:0007669"/>
    <property type="project" value="EnsemblFungi"/>
</dbReference>
<dbReference type="GO" id="GO:0042797">
    <property type="term" value="P:tRNA transcription by RNA polymerase III"/>
    <property type="evidence" value="ECO:0007669"/>
    <property type="project" value="EnsemblFungi"/>
</dbReference>
<evidence type="ECO:0000256" key="1">
    <source>
        <dbReference type="ARBA" id="ARBA00004123"/>
    </source>
</evidence>
<evidence type="ECO:0000256" key="2">
    <source>
        <dbReference type="ARBA" id="ARBA00020809"/>
    </source>
</evidence>
<evidence type="ECO:0000256" key="5">
    <source>
        <dbReference type="ARBA" id="ARBA00025765"/>
    </source>
</evidence>
<dbReference type="PANTHER" id="PTHR10535:SF0">
    <property type="entry name" value="DNA-DIRECTED RNA POLYMERASES I, II, AND III SUBUNIT RPABC1"/>
    <property type="match status" value="1"/>
</dbReference>
<dbReference type="EMBL" id="JOKQ01000008">
    <property type="protein sequence ID" value="KHN69357.1"/>
    <property type="molecule type" value="Genomic_DNA"/>
</dbReference>
<sequence length="202" mass="23109">MACDIRALCLSRNTTIEMARDRGYSTTQEIMEVAEFYEKYPFALTKRSTMNFTAVDGNKPVAIHFGEDEKMGKKAFEVLVSQYEKDGILHLILVVAQMPSPTVMSMILLIPRLVIEVFLVEELVFNKTKHAWVPPHRILSREEQEAVLKSLKLGPQDLPRIQKSDVIARYFGAKQGDIMEIIRRSKTAGESVYYRVVVDKQK</sequence>
<dbReference type="GO" id="GO:0003899">
    <property type="term" value="F:DNA-directed RNA polymerase activity"/>
    <property type="evidence" value="ECO:0007669"/>
    <property type="project" value="EnsemblFungi"/>
</dbReference>
<protein>
    <recommendedName>
        <fullName evidence="2">DNA-directed RNA polymerases I, II, and III subunit RPABC1</fullName>
    </recommendedName>
</protein>
<name>A0A0B2UJY5_9MICR</name>
<dbReference type="Gene3D" id="3.40.1340.10">
    <property type="entry name" value="RNA polymerase, Rpb5, N-terminal domain"/>
    <property type="match status" value="1"/>
</dbReference>
<evidence type="ECO:0000256" key="4">
    <source>
        <dbReference type="ARBA" id="ARBA00023242"/>
    </source>
</evidence>
<dbReference type="SUPFAM" id="SSF53036">
    <property type="entry name" value="Eukaryotic RPB5 N-terminal domain"/>
    <property type="match status" value="1"/>
</dbReference>